<protein>
    <recommendedName>
        <fullName evidence="2">DOG1 domain-containing protein</fullName>
    </recommendedName>
</protein>
<dbReference type="InterPro" id="IPR051886">
    <property type="entry name" value="Seed_Dev/Stress_Resp_Reg"/>
</dbReference>
<reference evidence="3 4" key="1">
    <citation type="journal article" date="2023" name="Plants (Basel)">
        <title>Bridging the Gap: Combining Genomics and Transcriptomics Approaches to Understand Stylosanthes scabra, an Orphan Legume from the Brazilian Caatinga.</title>
        <authorList>
            <person name="Ferreira-Neto J.R.C."/>
            <person name="da Silva M.D."/>
            <person name="Binneck E."/>
            <person name="de Melo N.F."/>
            <person name="da Silva R.H."/>
            <person name="de Melo A.L.T.M."/>
            <person name="Pandolfi V."/>
            <person name="Bustamante F.O."/>
            <person name="Brasileiro-Vidal A.C."/>
            <person name="Benko-Iseppon A.M."/>
        </authorList>
    </citation>
    <scope>NUCLEOTIDE SEQUENCE [LARGE SCALE GENOMIC DNA]</scope>
    <source>
        <tissue evidence="3">Leaves</tissue>
    </source>
</reference>
<evidence type="ECO:0000256" key="1">
    <source>
        <dbReference type="SAM" id="MobiDB-lite"/>
    </source>
</evidence>
<name>A0ABU6SJH2_9FABA</name>
<dbReference type="PROSITE" id="PS51806">
    <property type="entry name" value="DOG1"/>
    <property type="match status" value="1"/>
</dbReference>
<dbReference type="PANTHER" id="PTHR46354">
    <property type="entry name" value="DOG1 DOMAIN-CONTAINING PROTEIN"/>
    <property type="match status" value="1"/>
</dbReference>
<dbReference type="PANTHER" id="PTHR46354:SF9">
    <property type="entry name" value="PROTEIN INAPERTURATE POLLEN1"/>
    <property type="match status" value="1"/>
</dbReference>
<organism evidence="3 4">
    <name type="scientific">Stylosanthes scabra</name>
    <dbReference type="NCBI Taxonomy" id="79078"/>
    <lineage>
        <taxon>Eukaryota</taxon>
        <taxon>Viridiplantae</taxon>
        <taxon>Streptophyta</taxon>
        <taxon>Embryophyta</taxon>
        <taxon>Tracheophyta</taxon>
        <taxon>Spermatophyta</taxon>
        <taxon>Magnoliopsida</taxon>
        <taxon>eudicotyledons</taxon>
        <taxon>Gunneridae</taxon>
        <taxon>Pentapetalae</taxon>
        <taxon>rosids</taxon>
        <taxon>fabids</taxon>
        <taxon>Fabales</taxon>
        <taxon>Fabaceae</taxon>
        <taxon>Papilionoideae</taxon>
        <taxon>50 kb inversion clade</taxon>
        <taxon>dalbergioids sensu lato</taxon>
        <taxon>Dalbergieae</taxon>
        <taxon>Pterocarpus clade</taxon>
        <taxon>Stylosanthes</taxon>
    </lineage>
</organism>
<feature type="region of interest" description="Disordered" evidence="1">
    <location>
        <begin position="117"/>
        <end position="143"/>
    </location>
</feature>
<accession>A0ABU6SJH2</accession>
<evidence type="ECO:0000313" key="4">
    <source>
        <dbReference type="Proteomes" id="UP001341840"/>
    </source>
</evidence>
<dbReference type="EMBL" id="JASCZI010060881">
    <property type="protein sequence ID" value="MED6136567.1"/>
    <property type="molecule type" value="Genomic_DNA"/>
</dbReference>
<comment type="caution">
    <text evidence="3">The sequence shown here is derived from an EMBL/GenBank/DDBJ whole genome shotgun (WGS) entry which is preliminary data.</text>
</comment>
<sequence>MLKAVAPLFNRHNNRHSSSRPLKDYYNEWFSTLKHNLLPLLRRSISGDSLTVLSTHVELLHQHFHSFYHTLDSAATSDPSLLLTQDWRNSLEKPLLWLGDLHPFLFTNLARSFLDEFQDSDSNPTPTPSPNYPSSPPTIPDLRESFDPYDRPWQVAMAWRNPSEILTTRMDQIECGLRIIVPTLTERMRCAEATFVDRVVNDWFRCRDSKGGSIVAVASDVKGHMEEVVSVFLYANRLRRSVLVDIISATTVYQAALFLEALAQFLIGFRDHDLLHAVEHYDSGNNHNNNAAKECRTWCH</sequence>
<feature type="compositionally biased region" description="Pro residues" evidence="1">
    <location>
        <begin position="125"/>
        <end position="139"/>
    </location>
</feature>
<proteinExistence type="predicted"/>
<feature type="domain" description="DOG1" evidence="2">
    <location>
        <begin position="19"/>
        <end position="279"/>
    </location>
</feature>
<dbReference type="InterPro" id="IPR025422">
    <property type="entry name" value="TGA_domain"/>
</dbReference>
<dbReference type="Pfam" id="PF14144">
    <property type="entry name" value="DOG1"/>
    <property type="match status" value="1"/>
</dbReference>
<keyword evidence="4" id="KW-1185">Reference proteome</keyword>
<evidence type="ECO:0000313" key="3">
    <source>
        <dbReference type="EMBL" id="MED6136567.1"/>
    </source>
</evidence>
<evidence type="ECO:0000259" key="2">
    <source>
        <dbReference type="PROSITE" id="PS51806"/>
    </source>
</evidence>
<dbReference type="Proteomes" id="UP001341840">
    <property type="component" value="Unassembled WGS sequence"/>
</dbReference>
<gene>
    <name evidence="3" type="ORF">PIB30_057244</name>
</gene>